<keyword evidence="1" id="KW-0472">Membrane</keyword>
<sequence>MLGRKAFSLLELLIVIMIISISYMLVFSSMQKASTEPKALTPLNLRLSLLDNNITGDREFLCINNSAKCFIYQNNNMIPYAHKISLKDIEVYKVNSEDNTYKVDYGRFKDEKISFRFKIYANGSSSQMIIKKGNKFFYLPTFFGKPQIVSSLDEAKDLWIRPTELIKNSGDFY</sequence>
<dbReference type="InterPro" id="IPR012902">
    <property type="entry name" value="N_methyl_site"/>
</dbReference>
<feature type="transmembrane region" description="Helical" evidence="1">
    <location>
        <begin position="6"/>
        <end position="26"/>
    </location>
</feature>
<dbReference type="EMBL" id="FPHG01000017">
    <property type="protein sequence ID" value="SFV52783.1"/>
    <property type="molecule type" value="Genomic_DNA"/>
</dbReference>
<keyword evidence="1" id="KW-1133">Transmembrane helix</keyword>
<name>A0A1W1BGZ8_9ZZZZ</name>
<dbReference type="AlphaFoldDB" id="A0A1W1BGZ8"/>
<reference evidence="2" key="1">
    <citation type="submission" date="2016-10" db="EMBL/GenBank/DDBJ databases">
        <authorList>
            <person name="de Groot N.N."/>
        </authorList>
    </citation>
    <scope>NUCLEOTIDE SEQUENCE</scope>
</reference>
<proteinExistence type="predicted"/>
<organism evidence="2">
    <name type="scientific">hydrothermal vent metagenome</name>
    <dbReference type="NCBI Taxonomy" id="652676"/>
    <lineage>
        <taxon>unclassified sequences</taxon>
        <taxon>metagenomes</taxon>
        <taxon>ecological metagenomes</taxon>
    </lineage>
</organism>
<evidence type="ECO:0008006" key="3">
    <source>
        <dbReference type="Google" id="ProtNLM"/>
    </source>
</evidence>
<protein>
    <recommendedName>
        <fullName evidence="3">Prepilin-type N-terminal cleavage/methylation domain-containing protein</fullName>
    </recommendedName>
</protein>
<evidence type="ECO:0000313" key="2">
    <source>
        <dbReference type="EMBL" id="SFV52783.1"/>
    </source>
</evidence>
<gene>
    <name evidence="2" type="ORF">MNB_SV-9-1573</name>
</gene>
<evidence type="ECO:0000256" key="1">
    <source>
        <dbReference type="SAM" id="Phobius"/>
    </source>
</evidence>
<dbReference type="NCBIfam" id="TIGR02532">
    <property type="entry name" value="IV_pilin_GFxxxE"/>
    <property type="match status" value="1"/>
</dbReference>
<accession>A0A1W1BGZ8</accession>
<keyword evidence="1" id="KW-0812">Transmembrane</keyword>